<keyword evidence="13" id="KW-0406">Ion transport</keyword>
<keyword evidence="6 15" id="KW-0812">Transmembrane</keyword>
<keyword evidence="14 15" id="KW-0472">Membrane</keyword>
<keyword evidence="10" id="KW-0460">Magnesium</keyword>
<feature type="transmembrane region" description="Helical" evidence="15">
    <location>
        <begin position="420"/>
        <end position="442"/>
    </location>
</feature>
<dbReference type="Gene3D" id="3.30.70.100">
    <property type="match status" value="1"/>
</dbReference>
<dbReference type="InterPro" id="IPR008250">
    <property type="entry name" value="ATPase_P-typ_transduc_dom_A_sf"/>
</dbReference>
<dbReference type="InterPro" id="IPR023214">
    <property type="entry name" value="HAD_sf"/>
</dbReference>
<feature type="transmembrane region" description="Helical" evidence="15">
    <location>
        <begin position="171"/>
        <end position="191"/>
    </location>
</feature>
<evidence type="ECO:0000256" key="7">
    <source>
        <dbReference type="ARBA" id="ARBA00022723"/>
    </source>
</evidence>
<evidence type="ECO:0000256" key="13">
    <source>
        <dbReference type="ARBA" id="ARBA00023065"/>
    </source>
</evidence>
<dbReference type="PRINTS" id="PR00119">
    <property type="entry name" value="CATATPASE"/>
</dbReference>
<sequence>MNAISEFAACYHCGQAAVDGARWRVSIGGAPRSMCCPGCAAAAQAIADAGLDDYYGSRTGYAAPAAAGEAPELKLYDEMGLNGDAVFTVEGLRCAACVWLIERRVAALPGVQSALLNVATERLHVRWDAANCRPSDILLALRAIGYTAYPYDATRHGAQLERARKALLRRLFVAGLAMMQVMMYAVPVYLATDGTMDADMKALMGWASFLLTLPAVTYCAWPFMRGAWLDLRRGLPGMDVPVALGILAAFAGSAVSLVRGEGEVWFDSITMFVFLLLGSRWLELDARRKAARALEGLQHAAPATALLLAAWPAPCEAETVAASRLRPGDVILVPPGQTVAADGVILEGRTEIDLALLTGESRTRAIGPGEQLPGGAVNVAQAVTLRVASSAADSTLALLVRLSQRAGQDKPRLARWADRVGAWFVLVLLVLTVAVFAFWRVADPARAWPAAIAVLVASCPCALSLATPTALAAALERLLRHGVLAVKPHVLETLERATHVVFDKTGTLTRGRPELREAVALGMVDGAGCLRIAAALEAGSAHPLAAALREAAAASGAITLKAQDIDNVVGQGVEGEVAGLRYRLGSAAFVAGLAGGLAPPGAGAGATAVWLGGSGRWLARFDLVDALRPEAPALVRALQAKGKTVLLLSGDDEDAVRAVAARLGIRDARGRQLPQDKLDAVRALQAGGAVVAMVGDGINDAAVLGGADVSFAMGQGAQLAQLHADCVLLGEGLAPLEEAIRTASACARVIRQNLGWAMLYNLVAIPAAASGLLNPWLSAIGMTASSALVVLNALRLRRVD</sequence>
<evidence type="ECO:0000256" key="4">
    <source>
        <dbReference type="ARBA" id="ARBA00022475"/>
    </source>
</evidence>
<dbReference type="PROSITE" id="PS00154">
    <property type="entry name" value="ATPASE_E1_E2"/>
    <property type="match status" value="1"/>
</dbReference>
<dbReference type="SUPFAM" id="SSF81665">
    <property type="entry name" value="Calcium ATPase, transmembrane domain M"/>
    <property type="match status" value="1"/>
</dbReference>
<dbReference type="InterPro" id="IPR027256">
    <property type="entry name" value="P-typ_ATPase_IB"/>
</dbReference>
<dbReference type="RefSeq" id="WP_379770553.1">
    <property type="nucleotide sequence ID" value="NZ_JBHSMZ010000006.1"/>
</dbReference>
<feature type="domain" description="HMA" evidence="16">
    <location>
        <begin position="83"/>
        <end position="149"/>
    </location>
</feature>
<dbReference type="InterPro" id="IPR023299">
    <property type="entry name" value="ATPase_P-typ_cyto_dom_N"/>
</dbReference>
<reference evidence="18" key="1">
    <citation type="journal article" date="2019" name="Int. J. Syst. Evol. Microbiol.">
        <title>The Global Catalogue of Microorganisms (GCM) 10K type strain sequencing project: providing services to taxonomists for standard genome sequencing and annotation.</title>
        <authorList>
            <consortium name="The Broad Institute Genomics Platform"/>
            <consortium name="The Broad Institute Genome Sequencing Center for Infectious Disease"/>
            <person name="Wu L."/>
            <person name="Ma J."/>
        </authorList>
    </citation>
    <scope>NUCLEOTIDE SEQUENCE [LARGE SCALE GENOMIC DNA]</scope>
    <source>
        <strain evidence="18">CGMCC 4.5798</strain>
    </source>
</reference>
<feature type="transmembrane region" description="Helical" evidence="15">
    <location>
        <begin position="448"/>
        <end position="475"/>
    </location>
</feature>
<evidence type="ECO:0000313" key="17">
    <source>
        <dbReference type="EMBL" id="MFC5549055.1"/>
    </source>
</evidence>
<keyword evidence="9 15" id="KW-0067">ATP-binding</keyword>
<keyword evidence="11" id="KW-1278">Translocase</keyword>
<dbReference type="InterPro" id="IPR021993">
    <property type="entry name" value="ATPase-cat-bd"/>
</dbReference>
<evidence type="ECO:0000256" key="10">
    <source>
        <dbReference type="ARBA" id="ARBA00022842"/>
    </source>
</evidence>
<feature type="transmembrane region" description="Helical" evidence="15">
    <location>
        <begin position="264"/>
        <end position="282"/>
    </location>
</feature>
<dbReference type="NCBIfam" id="TIGR01511">
    <property type="entry name" value="ATPase-IB1_Cu"/>
    <property type="match status" value="1"/>
</dbReference>
<gene>
    <name evidence="17" type="ORF">ACFPO9_11050</name>
</gene>
<accession>A0ABW0RZG1</accession>
<evidence type="ECO:0000256" key="1">
    <source>
        <dbReference type="ARBA" id="ARBA00004651"/>
    </source>
</evidence>
<dbReference type="InterPro" id="IPR023298">
    <property type="entry name" value="ATPase_P-typ_TM_dom_sf"/>
</dbReference>
<organism evidence="17 18">
    <name type="scientific">Massilia aerilata</name>
    <dbReference type="NCBI Taxonomy" id="453817"/>
    <lineage>
        <taxon>Bacteria</taxon>
        <taxon>Pseudomonadati</taxon>
        <taxon>Pseudomonadota</taxon>
        <taxon>Betaproteobacteria</taxon>
        <taxon>Burkholderiales</taxon>
        <taxon>Oxalobacteraceae</taxon>
        <taxon>Telluria group</taxon>
        <taxon>Massilia</taxon>
    </lineage>
</organism>
<keyword evidence="12 15" id="KW-1133">Transmembrane helix</keyword>
<evidence type="ECO:0000256" key="12">
    <source>
        <dbReference type="ARBA" id="ARBA00022989"/>
    </source>
</evidence>
<feature type="transmembrane region" description="Helical" evidence="15">
    <location>
        <begin position="776"/>
        <end position="794"/>
    </location>
</feature>
<evidence type="ECO:0000256" key="2">
    <source>
        <dbReference type="ARBA" id="ARBA00006024"/>
    </source>
</evidence>
<dbReference type="Gene3D" id="2.70.150.10">
    <property type="entry name" value="Calcium-transporting ATPase, cytoplasmic transduction domain A"/>
    <property type="match status" value="1"/>
</dbReference>
<keyword evidence="5" id="KW-0597">Phosphoprotein</keyword>
<dbReference type="SUPFAM" id="SSF55008">
    <property type="entry name" value="HMA, heavy metal-associated domain"/>
    <property type="match status" value="1"/>
</dbReference>
<keyword evidence="3" id="KW-0813">Transport</keyword>
<dbReference type="Gene3D" id="3.40.50.1000">
    <property type="entry name" value="HAD superfamily/HAD-like"/>
    <property type="match status" value="1"/>
</dbReference>
<dbReference type="InterPro" id="IPR018303">
    <property type="entry name" value="ATPase_P-typ_P_site"/>
</dbReference>
<dbReference type="PANTHER" id="PTHR43520:SF5">
    <property type="entry name" value="CATION-TRANSPORTING P-TYPE ATPASE-RELATED"/>
    <property type="match status" value="1"/>
</dbReference>
<dbReference type="CDD" id="cd00371">
    <property type="entry name" value="HMA"/>
    <property type="match status" value="1"/>
</dbReference>
<dbReference type="Pfam" id="PF00702">
    <property type="entry name" value="Hydrolase"/>
    <property type="match status" value="1"/>
</dbReference>
<dbReference type="NCBIfam" id="TIGR01525">
    <property type="entry name" value="ATPase-IB_hvy"/>
    <property type="match status" value="1"/>
</dbReference>
<evidence type="ECO:0000256" key="9">
    <source>
        <dbReference type="ARBA" id="ARBA00022840"/>
    </source>
</evidence>
<dbReference type="Pfam" id="PF12156">
    <property type="entry name" value="ATPase-cat_bd"/>
    <property type="match status" value="1"/>
</dbReference>
<protein>
    <submittedName>
        <fullName evidence="17">Heavy metal translocating P-type ATPase</fullName>
    </submittedName>
</protein>
<keyword evidence="8 15" id="KW-0547">Nucleotide-binding</keyword>
<evidence type="ECO:0000256" key="5">
    <source>
        <dbReference type="ARBA" id="ARBA00022553"/>
    </source>
</evidence>
<evidence type="ECO:0000256" key="8">
    <source>
        <dbReference type="ARBA" id="ARBA00022741"/>
    </source>
</evidence>
<evidence type="ECO:0000256" key="11">
    <source>
        <dbReference type="ARBA" id="ARBA00022967"/>
    </source>
</evidence>
<dbReference type="InterPro" id="IPR036163">
    <property type="entry name" value="HMA_dom_sf"/>
</dbReference>
<dbReference type="Gene3D" id="3.40.1110.10">
    <property type="entry name" value="Calcium-transporting ATPase, cytoplasmic domain N"/>
    <property type="match status" value="1"/>
</dbReference>
<comment type="similarity">
    <text evidence="2 15">Belongs to the cation transport ATPase (P-type) (TC 3.A.3) family. Type IB subfamily.</text>
</comment>
<dbReference type="PANTHER" id="PTHR43520">
    <property type="entry name" value="ATP7, ISOFORM B"/>
    <property type="match status" value="1"/>
</dbReference>
<name>A0ABW0RZG1_9BURK</name>
<evidence type="ECO:0000256" key="3">
    <source>
        <dbReference type="ARBA" id="ARBA00022448"/>
    </source>
</evidence>
<dbReference type="NCBIfam" id="TIGR01512">
    <property type="entry name" value="ATPase-IB2_Cd"/>
    <property type="match status" value="1"/>
</dbReference>
<evidence type="ECO:0000256" key="15">
    <source>
        <dbReference type="RuleBase" id="RU362081"/>
    </source>
</evidence>
<evidence type="ECO:0000259" key="16">
    <source>
        <dbReference type="PROSITE" id="PS50846"/>
    </source>
</evidence>
<keyword evidence="4 15" id="KW-1003">Cell membrane</keyword>
<keyword evidence="18" id="KW-1185">Reference proteome</keyword>
<evidence type="ECO:0000313" key="18">
    <source>
        <dbReference type="Proteomes" id="UP001596086"/>
    </source>
</evidence>
<feature type="transmembrane region" description="Helical" evidence="15">
    <location>
        <begin position="203"/>
        <end position="223"/>
    </location>
</feature>
<dbReference type="InterPro" id="IPR059000">
    <property type="entry name" value="ATPase_P-type_domA"/>
</dbReference>
<dbReference type="PROSITE" id="PS50846">
    <property type="entry name" value="HMA_2"/>
    <property type="match status" value="1"/>
</dbReference>
<dbReference type="EMBL" id="JBHSMZ010000006">
    <property type="protein sequence ID" value="MFC5549055.1"/>
    <property type="molecule type" value="Genomic_DNA"/>
</dbReference>
<evidence type="ECO:0000256" key="14">
    <source>
        <dbReference type="ARBA" id="ARBA00023136"/>
    </source>
</evidence>
<keyword evidence="7 15" id="KW-0479">Metal-binding</keyword>
<dbReference type="InterPro" id="IPR001757">
    <property type="entry name" value="P_typ_ATPase"/>
</dbReference>
<dbReference type="Proteomes" id="UP001596086">
    <property type="component" value="Unassembled WGS sequence"/>
</dbReference>
<dbReference type="SUPFAM" id="SSF81653">
    <property type="entry name" value="Calcium ATPase, transduction domain A"/>
    <property type="match status" value="1"/>
</dbReference>
<dbReference type="InterPro" id="IPR006121">
    <property type="entry name" value="HMA_dom"/>
</dbReference>
<dbReference type="SUPFAM" id="SSF56784">
    <property type="entry name" value="HAD-like"/>
    <property type="match status" value="1"/>
</dbReference>
<dbReference type="Pfam" id="PF00122">
    <property type="entry name" value="E1-E2_ATPase"/>
    <property type="match status" value="1"/>
</dbReference>
<comment type="subcellular location">
    <subcellularLocation>
        <location evidence="1">Cell membrane</location>
        <topology evidence="1">Multi-pass membrane protein</topology>
    </subcellularLocation>
</comment>
<proteinExistence type="inferred from homology"/>
<feature type="transmembrane region" description="Helical" evidence="15">
    <location>
        <begin position="235"/>
        <end position="258"/>
    </location>
</feature>
<evidence type="ECO:0000256" key="6">
    <source>
        <dbReference type="ARBA" id="ARBA00022692"/>
    </source>
</evidence>
<dbReference type="InterPro" id="IPR036412">
    <property type="entry name" value="HAD-like_sf"/>
</dbReference>
<dbReference type="Pfam" id="PF00403">
    <property type="entry name" value="HMA"/>
    <property type="match status" value="1"/>
</dbReference>
<dbReference type="NCBIfam" id="TIGR01494">
    <property type="entry name" value="ATPase_P-type"/>
    <property type="match status" value="2"/>
</dbReference>
<comment type="caution">
    <text evidence="17">The sequence shown here is derived from an EMBL/GenBank/DDBJ whole genome shotgun (WGS) entry which is preliminary data.</text>
</comment>